<reference evidence="2" key="1">
    <citation type="submission" date="2015-02" db="EMBL/GenBank/DDBJ databases">
        <title>Pyrococcus kukulkanii sp. nov., a novel hyperthermophilic archaeon isolated from a deep-sea hydrothermal vent at the Guaymas Basin.</title>
        <authorList>
            <person name="Oger P.M."/>
            <person name="Callac N."/>
            <person name="Jebbar M."/>
            <person name="Godfroy A."/>
        </authorList>
    </citation>
    <scope>NUCLEOTIDE SEQUENCE [LARGE SCALE GENOMIC DNA]</scope>
    <source>
        <strain evidence="2">NCB100</strain>
    </source>
</reference>
<evidence type="ECO:0000313" key="1">
    <source>
        <dbReference type="EMBL" id="AMM53728.1"/>
    </source>
</evidence>
<organism evidence="1 2">
    <name type="scientific">Pyrococcus kukulkanii</name>
    <dbReference type="NCBI Taxonomy" id="1609559"/>
    <lineage>
        <taxon>Archaea</taxon>
        <taxon>Methanobacteriati</taxon>
        <taxon>Methanobacteriota</taxon>
        <taxon>Thermococci</taxon>
        <taxon>Thermococcales</taxon>
        <taxon>Thermococcaceae</taxon>
        <taxon>Pyrococcus</taxon>
    </lineage>
</organism>
<gene>
    <name evidence="1" type="ORF">TQ32_03965</name>
</gene>
<accession>A0A127B8W7</accession>
<reference evidence="1 2" key="2">
    <citation type="journal article" date="2016" name="Int. J. Syst. Evol. Microbiol.">
        <title>Pyrococcus kukulkanii sp. nov., a hyperthermophilic, piezophilic archaeon isolated from a deep-sea hydrothermal vent.</title>
        <authorList>
            <person name="Callac N."/>
            <person name="Oger P."/>
            <person name="Lesongeur F."/>
            <person name="Rattray J.E."/>
            <person name="Vannier P."/>
            <person name="Michoud G."/>
            <person name="Beauverger M."/>
            <person name="Gayet N."/>
            <person name="Rouxel O."/>
            <person name="Jebbar M."/>
            <person name="Godfroy A."/>
        </authorList>
    </citation>
    <scope>NUCLEOTIDE SEQUENCE [LARGE SCALE GENOMIC DNA]</scope>
    <source>
        <strain evidence="1 2">NCB100</strain>
    </source>
</reference>
<proteinExistence type="predicted"/>
<dbReference type="AlphaFoldDB" id="A0A127B8W7"/>
<protein>
    <submittedName>
        <fullName evidence="1">Uncharacterized protein</fullName>
    </submittedName>
</protein>
<sequence>MPREIEITKGSELEAQLLKAFKEYVERGVYIGPSSMSDEFHEMIEDIVDFDGFYDYILTERYRLIDKLVSAVKDTKYGRELKEEFVGRRISDVSPRLTFNVAWGTISLKEGELVGVLVKAESSREAIEKYYNEILRDVVPETEVLWNSFLRYDGEGDPETFKEVKKELGDKLKNVNYEGRTFPTFPSIIYRARPSIVPLEGKFEKVFSLPMYGNGWDERSNALKVLLENKDVPSVKKFLDHFEIPNIPPEELPFERLPEIIEEVEMKVKEAGDDIIPLYVSPLGMKKSATLSFPPIKPAMSTILVTINKWGFENLEGLLTVIFANSAYLPQTVKVLVQEISYVEKVGFRNEIRNVIKALFDGVLLYSALLGRINIEGLNLEDNLILINMTGLRKDVRRSRFHDYYYHLLEAIETLDLIFKTDVRERINVQNFNRDYYGWKEHSPVNHEKLRLVQLYEFSTGRGGVVYEFNHEGSVRYLGGERVYHQSKKALNFGSLSSGKEIYSAFSFRNTMPYTYTLSLDGRDINVNLKVLALFSSSIKRGFTVRLVRGVTLNGKLKPFMVSYFRDNLFEGVESSVHARSALKRAIGGRSLTLLHIQNIENSEYSTMVEEFDGIFVDWDGLILSSKGIRYAFGKSFKGVIVLRHEGENCVSLVTLRGRKDGLYRYPVMMFSRSPIHDEELLLNFLVLGDERGGASLSGAKRVFYYPYPDVSRKILRPSLLLLGVEE</sequence>
<name>A0A127B8W7_9EURY</name>
<dbReference type="RefSeq" id="WP_068321275.1">
    <property type="nucleotide sequence ID" value="NZ_CP010835.1"/>
</dbReference>
<dbReference type="Proteomes" id="UP000070587">
    <property type="component" value="Chromosome"/>
</dbReference>
<dbReference type="OrthoDB" id="91720at2157"/>
<evidence type="ECO:0000313" key="2">
    <source>
        <dbReference type="Proteomes" id="UP000070587"/>
    </source>
</evidence>
<dbReference type="EMBL" id="CP010835">
    <property type="protein sequence ID" value="AMM53728.1"/>
    <property type="molecule type" value="Genomic_DNA"/>
</dbReference>
<dbReference type="GeneID" id="28490962"/>
<dbReference type="PATRIC" id="fig|1609559.3.peg.825"/>
<dbReference type="KEGG" id="pyc:TQ32_03965"/>